<keyword evidence="3" id="KW-0732">Signal</keyword>
<evidence type="ECO:0000313" key="7">
    <source>
        <dbReference type="Proteomes" id="UP000675881"/>
    </source>
</evidence>
<dbReference type="EMBL" id="HG994594">
    <property type="protein sequence ID" value="CAF2862304.1"/>
    <property type="molecule type" value="Genomic_DNA"/>
</dbReference>
<dbReference type="Pfam" id="PF00049">
    <property type="entry name" value="Insulin"/>
    <property type="match status" value="1"/>
</dbReference>
<dbReference type="InterPro" id="IPR022353">
    <property type="entry name" value="Insulin_CS"/>
</dbReference>
<evidence type="ECO:0000256" key="2">
    <source>
        <dbReference type="ARBA" id="ARBA00022685"/>
    </source>
</evidence>
<comment type="similarity">
    <text evidence="1">Belongs to the insulin family.</text>
</comment>
<dbReference type="InterPro" id="IPR036438">
    <property type="entry name" value="Insulin-like_sf"/>
</dbReference>
<proteinExistence type="inferred from homology"/>
<evidence type="ECO:0000256" key="4">
    <source>
        <dbReference type="SAM" id="MobiDB-lite"/>
    </source>
</evidence>
<dbReference type="GO" id="GO:0005179">
    <property type="term" value="F:hormone activity"/>
    <property type="evidence" value="ECO:0007669"/>
    <property type="project" value="InterPro"/>
</dbReference>
<accession>A0A7R8CM61</accession>
<dbReference type="SUPFAM" id="SSF56994">
    <property type="entry name" value="Insulin-like"/>
    <property type="match status" value="1"/>
</dbReference>
<feature type="compositionally biased region" description="Basic and acidic residues" evidence="4">
    <location>
        <begin position="8"/>
        <end position="32"/>
    </location>
</feature>
<feature type="domain" description="Insulin-like" evidence="5">
    <location>
        <begin position="65"/>
        <end position="102"/>
    </location>
</feature>
<dbReference type="Proteomes" id="UP000675881">
    <property type="component" value="Chromosome 15"/>
</dbReference>
<keyword evidence="2" id="KW-0165">Cleavage on pair of basic residues</keyword>
<evidence type="ECO:0000313" key="6">
    <source>
        <dbReference type="EMBL" id="CAF2862304.1"/>
    </source>
</evidence>
<evidence type="ECO:0000256" key="3">
    <source>
        <dbReference type="ARBA" id="ARBA00022729"/>
    </source>
</evidence>
<dbReference type="GO" id="GO:0005576">
    <property type="term" value="C:extracellular region"/>
    <property type="evidence" value="ECO:0007669"/>
    <property type="project" value="InterPro"/>
</dbReference>
<dbReference type="InterPro" id="IPR016179">
    <property type="entry name" value="Insulin-like"/>
</dbReference>
<reference evidence="6" key="1">
    <citation type="submission" date="2021-02" db="EMBL/GenBank/DDBJ databases">
        <authorList>
            <person name="Bekaert M."/>
        </authorList>
    </citation>
    <scope>NUCLEOTIDE SEQUENCE</scope>
    <source>
        <strain evidence="6">IoA-00</strain>
    </source>
</reference>
<evidence type="ECO:0000256" key="1">
    <source>
        <dbReference type="ARBA" id="ARBA00009034"/>
    </source>
</evidence>
<name>A0A7R8CM61_LEPSM</name>
<feature type="region of interest" description="Disordered" evidence="4">
    <location>
        <begin position="1"/>
        <end position="32"/>
    </location>
</feature>
<dbReference type="Gene3D" id="1.10.100.10">
    <property type="entry name" value="Insulin-like"/>
    <property type="match status" value="1"/>
</dbReference>
<keyword evidence="7" id="KW-1185">Reference proteome</keyword>
<dbReference type="AlphaFoldDB" id="A0A7R8CM61"/>
<dbReference type="PROSITE" id="PS00262">
    <property type="entry name" value="INSULIN"/>
    <property type="match status" value="1"/>
</dbReference>
<organism evidence="6 7">
    <name type="scientific">Lepeophtheirus salmonis</name>
    <name type="common">Salmon louse</name>
    <name type="synonym">Caligus salmonis</name>
    <dbReference type="NCBI Taxonomy" id="72036"/>
    <lineage>
        <taxon>Eukaryota</taxon>
        <taxon>Metazoa</taxon>
        <taxon>Ecdysozoa</taxon>
        <taxon>Arthropoda</taxon>
        <taxon>Crustacea</taxon>
        <taxon>Multicrustacea</taxon>
        <taxon>Hexanauplia</taxon>
        <taxon>Copepoda</taxon>
        <taxon>Siphonostomatoida</taxon>
        <taxon>Caligidae</taxon>
        <taxon>Lepeophtheirus</taxon>
    </lineage>
</organism>
<sequence>MGEYSCLESDKHMDPMERLETPSKLEDERMKRDSEMASSGYNLFNAWRIACSSILSKKYKNGLSEEMMMDMNGFRSTMKKLAGLMDQCCSQPCSFQTLLSFC</sequence>
<protein>
    <submittedName>
        <fullName evidence="6">(salmon louse) hypothetical protein</fullName>
    </submittedName>
</protein>
<gene>
    <name evidence="6" type="ORF">LSAA_5902</name>
</gene>
<evidence type="ECO:0000259" key="5">
    <source>
        <dbReference type="Pfam" id="PF00049"/>
    </source>
</evidence>